<feature type="transmembrane region" description="Helical" evidence="7">
    <location>
        <begin position="75"/>
        <end position="96"/>
    </location>
</feature>
<evidence type="ECO:0000256" key="3">
    <source>
        <dbReference type="ARBA" id="ARBA00022475"/>
    </source>
</evidence>
<dbReference type="Gene3D" id="1.10.3720.10">
    <property type="entry name" value="MetI-like"/>
    <property type="match status" value="1"/>
</dbReference>
<evidence type="ECO:0000256" key="1">
    <source>
        <dbReference type="ARBA" id="ARBA00004651"/>
    </source>
</evidence>
<keyword evidence="5 7" id="KW-1133">Transmembrane helix</keyword>
<dbReference type="EMBL" id="JACJVO010000036">
    <property type="protein sequence ID" value="MBB6734711.1"/>
    <property type="molecule type" value="Genomic_DNA"/>
</dbReference>
<evidence type="ECO:0000256" key="7">
    <source>
        <dbReference type="RuleBase" id="RU363032"/>
    </source>
</evidence>
<dbReference type="InterPro" id="IPR000515">
    <property type="entry name" value="MetI-like"/>
</dbReference>
<evidence type="ECO:0000313" key="10">
    <source>
        <dbReference type="Proteomes" id="UP000564644"/>
    </source>
</evidence>
<sequence>MARVSRDSIKYILLIAVGMIMIYPFVWMCLASFKSNDEIFGSLNLLPSKISFAPFAKGWEGSGQYTYTNFFSNSFWLVIPTTLFTVLSSVVVSYAFARLKFHFKNAAFMLMIATLMLPNAVVIIPRYMIFNNLHWVDSYLPFIVPALLACNSFFIFMMVQFFRGLPKELDESAYIDGCNSFEILVKILAPLCKPAIISAFLFQFIWTWNDFFNSLIYINSVSKYTVTLGLRMSLDNESGVTPWNQVMAMSFMTIVPCVLLFFFAQKYFVEGIATTGLKG</sequence>
<protein>
    <submittedName>
        <fullName evidence="9">Carbohydrate ABC transporter permease</fullName>
    </submittedName>
</protein>
<feature type="transmembrane region" description="Helical" evidence="7">
    <location>
        <begin position="142"/>
        <end position="162"/>
    </location>
</feature>
<feature type="transmembrane region" description="Helical" evidence="7">
    <location>
        <begin position="12"/>
        <end position="33"/>
    </location>
</feature>
<keyword evidence="3" id="KW-1003">Cell membrane</keyword>
<feature type="transmembrane region" description="Helical" evidence="7">
    <location>
        <begin position="246"/>
        <end position="264"/>
    </location>
</feature>
<dbReference type="Proteomes" id="UP000564644">
    <property type="component" value="Unassembled WGS sequence"/>
</dbReference>
<evidence type="ECO:0000313" key="9">
    <source>
        <dbReference type="EMBL" id="MBB6734711.1"/>
    </source>
</evidence>
<dbReference type="GO" id="GO:0005886">
    <property type="term" value="C:plasma membrane"/>
    <property type="evidence" value="ECO:0007669"/>
    <property type="project" value="UniProtKB-SubCell"/>
</dbReference>
<name>A0A7X0SRP1_9BACL</name>
<dbReference type="PANTHER" id="PTHR43744">
    <property type="entry name" value="ABC TRANSPORTER PERMEASE PROTEIN MG189-RELATED-RELATED"/>
    <property type="match status" value="1"/>
</dbReference>
<comment type="caution">
    <text evidence="9">The sequence shown here is derived from an EMBL/GenBank/DDBJ whole genome shotgun (WGS) entry which is preliminary data.</text>
</comment>
<evidence type="ECO:0000256" key="5">
    <source>
        <dbReference type="ARBA" id="ARBA00022989"/>
    </source>
</evidence>
<organism evidence="9 10">
    <name type="scientific">Cohnella zeiphila</name>
    <dbReference type="NCBI Taxonomy" id="2761120"/>
    <lineage>
        <taxon>Bacteria</taxon>
        <taxon>Bacillati</taxon>
        <taxon>Bacillota</taxon>
        <taxon>Bacilli</taxon>
        <taxon>Bacillales</taxon>
        <taxon>Paenibacillaceae</taxon>
        <taxon>Cohnella</taxon>
    </lineage>
</organism>
<feature type="transmembrane region" description="Helical" evidence="7">
    <location>
        <begin position="108"/>
        <end position="130"/>
    </location>
</feature>
<proteinExistence type="inferred from homology"/>
<evidence type="ECO:0000256" key="6">
    <source>
        <dbReference type="ARBA" id="ARBA00023136"/>
    </source>
</evidence>
<dbReference type="CDD" id="cd06261">
    <property type="entry name" value="TM_PBP2"/>
    <property type="match status" value="1"/>
</dbReference>
<dbReference type="InterPro" id="IPR035906">
    <property type="entry name" value="MetI-like_sf"/>
</dbReference>
<dbReference type="RefSeq" id="WP_185132371.1">
    <property type="nucleotide sequence ID" value="NZ_JACJVO010000036.1"/>
</dbReference>
<comment type="subcellular location">
    <subcellularLocation>
        <location evidence="1 7">Cell membrane</location>
        <topology evidence="1 7">Multi-pass membrane protein</topology>
    </subcellularLocation>
</comment>
<keyword evidence="4 7" id="KW-0812">Transmembrane</keyword>
<feature type="domain" description="ABC transmembrane type-1" evidence="8">
    <location>
        <begin position="71"/>
        <end position="264"/>
    </location>
</feature>
<evidence type="ECO:0000259" key="8">
    <source>
        <dbReference type="PROSITE" id="PS50928"/>
    </source>
</evidence>
<comment type="similarity">
    <text evidence="7">Belongs to the binding-protein-dependent transport system permease family.</text>
</comment>
<accession>A0A7X0SRP1</accession>
<keyword evidence="2 7" id="KW-0813">Transport</keyword>
<keyword evidence="6 7" id="KW-0472">Membrane</keyword>
<dbReference type="PROSITE" id="PS50928">
    <property type="entry name" value="ABC_TM1"/>
    <property type="match status" value="1"/>
</dbReference>
<keyword evidence="10" id="KW-1185">Reference proteome</keyword>
<evidence type="ECO:0000256" key="2">
    <source>
        <dbReference type="ARBA" id="ARBA00022448"/>
    </source>
</evidence>
<evidence type="ECO:0000256" key="4">
    <source>
        <dbReference type="ARBA" id="ARBA00022692"/>
    </source>
</evidence>
<feature type="transmembrane region" description="Helical" evidence="7">
    <location>
        <begin position="183"/>
        <end position="206"/>
    </location>
</feature>
<dbReference type="Pfam" id="PF00528">
    <property type="entry name" value="BPD_transp_1"/>
    <property type="match status" value="1"/>
</dbReference>
<gene>
    <name evidence="9" type="ORF">H7C18_27675</name>
</gene>
<dbReference type="GO" id="GO:0055085">
    <property type="term" value="P:transmembrane transport"/>
    <property type="evidence" value="ECO:0007669"/>
    <property type="project" value="InterPro"/>
</dbReference>
<dbReference type="PANTHER" id="PTHR43744:SF6">
    <property type="entry name" value="ABC TRANSPORTER PERMEASE PROTEIN YESQ-RELATED"/>
    <property type="match status" value="1"/>
</dbReference>
<dbReference type="SUPFAM" id="SSF161098">
    <property type="entry name" value="MetI-like"/>
    <property type="match status" value="1"/>
</dbReference>
<dbReference type="AlphaFoldDB" id="A0A7X0SRP1"/>
<reference evidence="9 10" key="1">
    <citation type="submission" date="2020-08" db="EMBL/GenBank/DDBJ databases">
        <title>Cohnella phylogeny.</title>
        <authorList>
            <person name="Dunlap C."/>
        </authorList>
    </citation>
    <scope>NUCLEOTIDE SEQUENCE [LARGE SCALE GENOMIC DNA]</scope>
    <source>
        <strain evidence="9 10">CBP 2801</strain>
    </source>
</reference>